<dbReference type="Pfam" id="PF07685">
    <property type="entry name" value="GATase_3"/>
    <property type="match status" value="1"/>
</dbReference>
<dbReference type="PANTHER" id="PTHR21343:SF1">
    <property type="entry name" value="COBYRIC ACID SYNTHASE"/>
    <property type="match status" value="1"/>
</dbReference>
<evidence type="ECO:0000256" key="2">
    <source>
        <dbReference type="ARBA" id="ARBA00006205"/>
    </source>
</evidence>
<evidence type="ECO:0000313" key="11">
    <source>
        <dbReference type="Proteomes" id="UP000188879"/>
    </source>
</evidence>
<dbReference type="Gene3D" id="3.40.50.880">
    <property type="match status" value="1"/>
</dbReference>
<reference evidence="10 11" key="1">
    <citation type="submission" date="2016-10" db="EMBL/GenBank/DDBJ databases">
        <title>Draft Genome sequence of Roseomonas sp. strain M3.</title>
        <authorList>
            <person name="Subhash Y."/>
            <person name="Lee S."/>
        </authorList>
    </citation>
    <scope>NUCLEOTIDE SEQUENCE [LARGE SCALE GENOMIC DNA]</scope>
    <source>
        <strain evidence="10 11">M3</strain>
    </source>
</reference>
<evidence type="ECO:0000313" key="10">
    <source>
        <dbReference type="EMBL" id="ONG49971.1"/>
    </source>
</evidence>
<evidence type="ECO:0000256" key="4">
    <source>
        <dbReference type="ARBA" id="ARBA00022573"/>
    </source>
</evidence>
<dbReference type="SUPFAM" id="SSF52540">
    <property type="entry name" value="P-loop containing nucleoside triphosphate hydrolases"/>
    <property type="match status" value="1"/>
</dbReference>
<dbReference type="NCBIfam" id="NF001989">
    <property type="entry name" value="PRK00784.1"/>
    <property type="match status" value="1"/>
</dbReference>
<sequence length="483" mass="50458">MFQGTGSSVGKSLLVAGLARALTRRGLVVRPFKPQNMSNNAAVTADGGEIGRAQALQARAAGVAPSVHMNPVLLKPQSEIGSQVVVQGRVHATARARDYQAMKPSLMPFVLDSFSRLQAEADIVLVEGAGSASEVNLRAGDIANMGFARATETPVVLVGDIDRGGVIASLVGTKHVVAPGDAALIRGFIVNRMRGDASLFADGMATIAQATGWVDCGLVPFFESARRLPAEDAQDLLDHLPRRAGGGCRIAVPLLPRIANFDDLDPLAAEPGVELILLRPGMPLPGDTDLVILPGSKATIADLAALRAEGWDIDILAHHRRGGRILGICGGYQMLGTTIADPEGAEGPPGSVPGLGLLQVETVLAGQKQLSPARGQSLADGLPFAGYEMHIGRTAGLDTARPLLRLEDGRLDGAGSADGRVAGTYVHGFFADDAQRAGWLARLGTEAAPRRHEAEVEATLDALAGHFERYLKIDSLLALATAR</sequence>
<dbReference type="InterPro" id="IPR027417">
    <property type="entry name" value="P-loop_NTPase"/>
</dbReference>
<comment type="similarity">
    <text evidence="2 7">Belongs to the CobB/CobQ family. CobQ subfamily.</text>
</comment>
<dbReference type="InterPro" id="IPR004459">
    <property type="entry name" value="CobQ_synth"/>
</dbReference>
<dbReference type="PROSITE" id="PS51274">
    <property type="entry name" value="GATASE_COBBQ"/>
    <property type="match status" value="1"/>
</dbReference>
<feature type="active site" evidence="7">
    <location>
        <position position="427"/>
    </location>
</feature>
<dbReference type="GO" id="GO:0009236">
    <property type="term" value="P:cobalamin biosynthetic process"/>
    <property type="evidence" value="ECO:0007669"/>
    <property type="project" value="UniProtKB-UniRule"/>
</dbReference>
<comment type="pathway">
    <text evidence="1 7">Cofactor biosynthesis; adenosylcobalamin biosynthesis.</text>
</comment>
<organism evidence="10 11">
    <name type="scientific">Teichococcus deserti</name>
    <dbReference type="NCBI Taxonomy" id="1817963"/>
    <lineage>
        <taxon>Bacteria</taxon>
        <taxon>Pseudomonadati</taxon>
        <taxon>Pseudomonadota</taxon>
        <taxon>Alphaproteobacteria</taxon>
        <taxon>Acetobacterales</taxon>
        <taxon>Roseomonadaceae</taxon>
        <taxon>Roseomonas</taxon>
    </lineage>
</organism>
<dbReference type="InterPro" id="IPR011698">
    <property type="entry name" value="GATase_3"/>
</dbReference>
<keyword evidence="4 7" id="KW-0169">Cobalamin biosynthesis</keyword>
<dbReference type="CDD" id="cd01750">
    <property type="entry name" value="GATase1_CobQ"/>
    <property type="match status" value="1"/>
</dbReference>
<name>A0A1V2GYG4_9PROT</name>
<feature type="domain" description="CobQ/CobB/MinD/ParA nucleotide binding" evidence="8">
    <location>
        <begin position="1"/>
        <end position="232"/>
    </location>
</feature>
<dbReference type="Pfam" id="PF01656">
    <property type="entry name" value="CbiA"/>
    <property type="match status" value="1"/>
</dbReference>
<dbReference type="PANTHER" id="PTHR21343">
    <property type="entry name" value="DETHIOBIOTIN SYNTHETASE"/>
    <property type="match status" value="1"/>
</dbReference>
<dbReference type="InterPro" id="IPR002586">
    <property type="entry name" value="CobQ/CobB/MinD/ParA_Nub-bd_dom"/>
</dbReference>
<evidence type="ECO:0000256" key="1">
    <source>
        <dbReference type="ARBA" id="ARBA00004953"/>
    </source>
</evidence>
<evidence type="ECO:0000256" key="6">
    <source>
        <dbReference type="ARBA" id="ARBA00025166"/>
    </source>
</evidence>
<evidence type="ECO:0000256" key="7">
    <source>
        <dbReference type="HAMAP-Rule" id="MF_00028"/>
    </source>
</evidence>
<dbReference type="GO" id="GO:0003824">
    <property type="term" value="F:catalytic activity"/>
    <property type="evidence" value="ECO:0007669"/>
    <property type="project" value="InterPro"/>
</dbReference>
<dbReference type="InterPro" id="IPR033949">
    <property type="entry name" value="CobQ_GATase1"/>
</dbReference>
<dbReference type="InterPro" id="IPR029062">
    <property type="entry name" value="Class_I_gatase-like"/>
</dbReference>
<comment type="function">
    <text evidence="6 7">Catalyzes amidations at positions B, D, E, and G on adenosylcobyrinic A,C-diamide. NH(2) groups are provided by glutamine, and one molecule of ATP is hydrogenolyzed for each amidation.</text>
</comment>
<dbReference type="Proteomes" id="UP000188879">
    <property type="component" value="Unassembled WGS sequence"/>
</dbReference>
<evidence type="ECO:0000259" key="9">
    <source>
        <dbReference type="Pfam" id="PF07685"/>
    </source>
</evidence>
<evidence type="ECO:0000256" key="5">
    <source>
        <dbReference type="ARBA" id="ARBA00022962"/>
    </source>
</evidence>
<dbReference type="Gene3D" id="3.40.50.300">
    <property type="entry name" value="P-loop containing nucleotide triphosphate hydrolases"/>
    <property type="match status" value="1"/>
</dbReference>
<dbReference type="GO" id="GO:0015420">
    <property type="term" value="F:ABC-type vitamin B12 transporter activity"/>
    <property type="evidence" value="ECO:0007669"/>
    <property type="project" value="UniProtKB-UniRule"/>
</dbReference>
<proteinExistence type="inferred from homology"/>
<evidence type="ECO:0000256" key="3">
    <source>
        <dbReference type="ARBA" id="ARBA00019833"/>
    </source>
</evidence>
<feature type="active site" description="Nucleophile" evidence="7">
    <location>
        <position position="329"/>
    </location>
</feature>
<keyword evidence="11" id="KW-1185">Reference proteome</keyword>
<dbReference type="AlphaFoldDB" id="A0A1V2GYG4"/>
<dbReference type="NCBIfam" id="TIGR00313">
    <property type="entry name" value="cobQ"/>
    <property type="match status" value="1"/>
</dbReference>
<dbReference type="UniPathway" id="UPA00148"/>
<feature type="domain" description="CobB/CobQ-like glutamine amidotransferase" evidence="9">
    <location>
        <begin position="249"/>
        <end position="433"/>
    </location>
</feature>
<dbReference type="HAMAP" id="MF_00028">
    <property type="entry name" value="CobQ"/>
    <property type="match status" value="1"/>
</dbReference>
<dbReference type="EMBL" id="MLCO01000217">
    <property type="protein sequence ID" value="ONG49971.1"/>
    <property type="molecule type" value="Genomic_DNA"/>
</dbReference>
<comment type="caution">
    <text evidence="10">The sequence shown here is derived from an EMBL/GenBank/DDBJ whole genome shotgun (WGS) entry which is preliminary data.</text>
</comment>
<evidence type="ECO:0000259" key="8">
    <source>
        <dbReference type="Pfam" id="PF01656"/>
    </source>
</evidence>
<dbReference type="SUPFAM" id="SSF52317">
    <property type="entry name" value="Class I glutamine amidotransferase-like"/>
    <property type="match status" value="1"/>
</dbReference>
<keyword evidence="5 7" id="KW-0315">Glutamine amidotransferase</keyword>
<dbReference type="OrthoDB" id="9808302at2"/>
<accession>A0A1V2GYG4</accession>
<gene>
    <name evidence="7" type="primary">cobQ</name>
    <name evidence="10" type="ORF">BKE38_20180</name>
</gene>
<protein>
    <recommendedName>
        <fullName evidence="3 7">Cobyric acid synthase</fullName>
    </recommendedName>
</protein>